<keyword evidence="2" id="KW-1185">Reference proteome</keyword>
<organism evidence="1 2">
    <name type="scientific">Smallanthus sonchifolius</name>
    <dbReference type="NCBI Taxonomy" id="185202"/>
    <lineage>
        <taxon>Eukaryota</taxon>
        <taxon>Viridiplantae</taxon>
        <taxon>Streptophyta</taxon>
        <taxon>Embryophyta</taxon>
        <taxon>Tracheophyta</taxon>
        <taxon>Spermatophyta</taxon>
        <taxon>Magnoliopsida</taxon>
        <taxon>eudicotyledons</taxon>
        <taxon>Gunneridae</taxon>
        <taxon>Pentapetalae</taxon>
        <taxon>asterids</taxon>
        <taxon>campanulids</taxon>
        <taxon>Asterales</taxon>
        <taxon>Asteraceae</taxon>
        <taxon>Asteroideae</taxon>
        <taxon>Heliantheae alliance</taxon>
        <taxon>Millerieae</taxon>
        <taxon>Smallanthus</taxon>
    </lineage>
</organism>
<evidence type="ECO:0000313" key="2">
    <source>
        <dbReference type="Proteomes" id="UP001056120"/>
    </source>
</evidence>
<comment type="caution">
    <text evidence="1">The sequence shown here is derived from an EMBL/GenBank/DDBJ whole genome shotgun (WGS) entry which is preliminary data.</text>
</comment>
<gene>
    <name evidence="1" type="ORF">L1987_77092</name>
</gene>
<proteinExistence type="predicted"/>
<dbReference type="Proteomes" id="UP001056120">
    <property type="component" value="Linkage Group LG26"/>
</dbReference>
<accession>A0ACB8Z8S1</accession>
<name>A0ACB8Z8S1_9ASTR</name>
<evidence type="ECO:0000313" key="1">
    <source>
        <dbReference type="EMBL" id="KAI3694131.1"/>
    </source>
</evidence>
<reference evidence="2" key="1">
    <citation type="journal article" date="2022" name="Mol. Ecol. Resour.">
        <title>The genomes of chicory, endive, great burdock and yacon provide insights into Asteraceae palaeo-polyploidization history and plant inulin production.</title>
        <authorList>
            <person name="Fan W."/>
            <person name="Wang S."/>
            <person name="Wang H."/>
            <person name="Wang A."/>
            <person name="Jiang F."/>
            <person name="Liu H."/>
            <person name="Zhao H."/>
            <person name="Xu D."/>
            <person name="Zhang Y."/>
        </authorList>
    </citation>
    <scope>NUCLEOTIDE SEQUENCE [LARGE SCALE GENOMIC DNA]</scope>
    <source>
        <strain evidence="2">cv. Yunnan</strain>
    </source>
</reference>
<protein>
    <submittedName>
        <fullName evidence="1">Uncharacterized protein</fullName>
    </submittedName>
</protein>
<sequence length="161" mass="17899">MSGISSVVEIDFFRLRDESSTKKLSDRRDIQGVISKINPELLKTAIASASANTSFVANKPAVVAPMTIFFNGTVSVFDVTPNQVESIMKLAESLNSVSKNVVEPTLVLKAESYQNEMIGGVLRNDLPMSRKRSLRRFLEKRKERHVCLSPYAYSQESSSSH</sequence>
<dbReference type="EMBL" id="CM042043">
    <property type="protein sequence ID" value="KAI3694131.1"/>
    <property type="molecule type" value="Genomic_DNA"/>
</dbReference>
<reference evidence="1 2" key="2">
    <citation type="journal article" date="2022" name="Mol. Ecol. Resour.">
        <title>The genomes of chicory, endive, great burdock and yacon provide insights into Asteraceae paleo-polyploidization history and plant inulin production.</title>
        <authorList>
            <person name="Fan W."/>
            <person name="Wang S."/>
            <person name="Wang H."/>
            <person name="Wang A."/>
            <person name="Jiang F."/>
            <person name="Liu H."/>
            <person name="Zhao H."/>
            <person name="Xu D."/>
            <person name="Zhang Y."/>
        </authorList>
    </citation>
    <scope>NUCLEOTIDE SEQUENCE [LARGE SCALE GENOMIC DNA]</scope>
    <source>
        <strain evidence="2">cv. Yunnan</strain>
        <tissue evidence="1">Leaves</tissue>
    </source>
</reference>